<evidence type="ECO:0000256" key="3">
    <source>
        <dbReference type="ARBA" id="ARBA00022884"/>
    </source>
</evidence>
<comment type="function">
    <text evidence="6">Involved in transcription antitermination. Required for transcription of ribosomal RNA (rRNA) genes. Binds specifically to the boxA antiterminator sequence of the ribosomal RNA (rrn) operons.</text>
</comment>
<dbReference type="InterPro" id="IPR035926">
    <property type="entry name" value="NusB-like_sf"/>
</dbReference>
<dbReference type="GO" id="GO:0006353">
    <property type="term" value="P:DNA-templated transcription termination"/>
    <property type="evidence" value="ECO:0007669"/>
    <property type="project" value="UniProtKB-UniRule"/>
</dbReference>
<evidence type="ECO:0000256" key="1">
    <source>
        <dbReference type="ARBA" id="ARBA00005952"/>
    </source>
</evidence>
<comment type="similarity">
    <text evidence="1 6">Belongs to the NusB family.</text>
</comment>
<keyword evidence="4 6" id="KW-0805">Transcription regulation</keyword>
<evidence type="ECO:0000256" key="2">
    <source>
        <dbReference type="ARBA" id="ARBA00022814"/>
    </source>
</evidence>
<dbReference type="GO" id="GO:0005829">
    <property type="term" value="C:cytosol"/>
    <property type="evidence" value="ECO:0007669"/>
    <property type="project" value="TreeGrafter"/>
</dbReference>
<dbReference type="InterPro" id="IPR006027">
    <property type="entry name" value="NusB_RsmB_TIM44"/>
</dbReference>
<evidence type="ECO:0000259" key="7">
    <source>
        <dbReference type="Pfam" id="PF01029"/>
    </source>
</evidence>
<dbReference type="PANTHER" id="PTHR11078:SF3">
    <property type="entry name" value="ANTITERMINATION NUSB DOMAIN-CONTAINING PROTEIN"/>
    <property type="match status" value="1"/>
</dbReference>
<dbReference type="Pfam" id="PF01029">
    <property type="entry name" value="NusB"/>
    <property type="match status" value="1"/>
</dbReference>
<dbReference type="GO" id="GO:0003723">
    <property type="term" value="F:RNA binding"/>
    <property type="evidence" value="ECO:0007669"/>
    <property type="project" value="UniProtKB-UniRule"/>
</dbReference>
<evidence type="ECO:0000256" key="5">
    <source>
        <dbReference type="ARBA" id="ARBA00023163"/>
    </source>
</evidence>
<dbReference type="GO" id="GO:0031564">
    <property type="term" value="P:transcription antitermination"/>
    <property type="evidence" value="ECO:0007669"/>
    <property type="project" value="UniProtKB-KW"/>
</dbReference>
<accession>A0A081LD25</accession>
<dbReference type="EMBL" id="JOTP01000005">
    <property type="protein sequence ID" value="KEP27151.1"/>
    <property type="molecule type" value="Genomic_DNA"/>
</dbReference>
<dbReference type="NCBIfam" id="TIGR01951">
    <property type="entry name" value="nusB"/>
    <property type="match status" value="1"/>
</dbReference>
<dbReference type="HAMAP" id="MF_00073">
    <property type="entry name" value="NusB"/>
    <property type="match status" value="1"/>
</dbReference>
<reference evidence="8 9" key="1">
    <citation type="submission" date="2012-09" db="EMBL/GenBank/DDBJ databases">
        <title>Genome Sequence of Bacillus sp. DW5-4.</title>
        <authorList>
            <person name="Lai Q."/>
            <person name="Liu Y."/>
            <person name="Shao Z."/>
        </authorList>
    </citation>
    <scope>NUCLEOTIDE SEQUENCE [LARGE SCALE GENOMIC DNA]</scope>
    <source>
        <strain evidence="8 9">DW5-4</strain>
    </source>
</reference>
<name>A0A081LD25_9BACI</name>
<proteinExistence type="inferred from homology"/>
<keyword evidence="2 6" id="KW-0889">Transcription antitermination</keyword>
<keyword evidence="5 6" id="KW-0804">Transcription</keyword>
<gene>
    <name evidence="6" type="primary">nusB</name>
    <name evidence="8" type="ORF">BA70_15830</name>
</gene>
<dbReference type="CDD" id="cd00619">
    <property type="entry name" value="Terminator_NusB"/>
    <property type="match status" value="1"/>
</dbReference>
<protein>
    <recommendedName>
        <fullName evidence="6">Transcription antitermination protein NusB</fullName>
    </recommendedName>
    <alternativeName>
        <fullName evidence="6">Antitermination factor NusB</fullName>
    </alternativeName>
</protein>
<comment type="caution">
    <text evidence="8">The sequence shown here is derived from an EMBL/GenBank/DDBJ whole genome shotgun (WGS) entry which is preliminary data.</text>
</comment>
<feature type="domain" description="NusB/RsmB/TIM44" evidence="7">
    <location>
        <begin position="5"/>
        <end position="124"/>
    </location>
</feature>
<dbReference type="RefSeq" id="WP_034319695.1">
    <property type="nucleotide sequence ID" value="NZ_JAVIKA010000003.1"/>
</dbReference>
<keyword evidence="9" id="KW-1185">Reference proteome</keyword>
<evidence type="ECO:0000313" key="9">
    <source>
        <dbReference type="Proteomes" id="UP000028091"/>
    </source>
</evidence>
<dbReference type="Proteomes" id="UP000028091">
    <property type="component" value="Unassembled WGS sequence"/>
</dbReference>
<dbReference type="eggNOG" id="COG0781">
    <property type="taxonomic scope" value="Bacteria"/>
</dbReference>
<sequence>MKRRTAREKALQTLFQIDVSNIDPKEAITHALDEQESDPFFEELVFGVLEQKDKLDEMISQHLVNWKLDRIANVDRAILRLSVYEMVYQDDIPVSVSMNEAIELAKLFGDDKAPKFVNGVLSSIKNDLKQQ</sequence>
<evidence type="ECO:0000313" key="8">
    <source>
        <dbReference type="EMBL" id="KEP27151.1"/>
    </source>
</evidence>
<keyword evidence="3 6" id="KW-0694">RNA-binding</keyword>
<dbReference type="OrthoDB" id="9811381at2"/>
<organism evidence="8 9">
    <name type="scientific">Bacillus zhangzhouensis</name>
    <dbReference type="NCBI Taxonomy" id="1178540"/>
    <lineage>
        <taxon>Bacteria</taxon>
        <taxon>Bacillati</taxon>
        <taxon>Bacillota</taxon>
        <taxon>Bacilli</taxon>
        <taxon>Bacillales</taxon>
        <taxon>Bacillaceae</taxon>
        <taxon>Bacillus</taxon>
    </lineage>
</organism>
<evidence type="ECO:0000256" key="6">
    <source>
        <dbReference type="HAMAP-Rule" id="MF_00073"/>
    </source>
</evidence>
<dbReference type="AlphaFoldDB" id="A0A081LD25"/>
<dbReference type="Gene3D" id="1.10.940.10">
    <property type="entry name" value="NusB-like"/>
    <property type="match status" value="1"/>
</dbReference>
<dbReference type="InterPro" id="IPR011605">
    <property type="entry name" value="NusB_fam"/>
</dbReference>
<dbReference type="PANTHER" id="PTHR11078">
    <property type="entry name" value="N UTILIZATION SUBSTANCE PROTEIN B-RELATED"/>
    <property type="match status" value="1"/>
</dbReference>
<evidence type="ECO:0000256" key="4">
    <source>
        <dbReference type="ARBA" id="ARBA00023015"/>
    </source>
</evidence>
<dbReference type="SUPFAM" id="SSF48013">
    <property type="entry name" value="NusB-like"/>
    <property type="match status" value="1"/>
</dbReference>